<evidence type="ECO:0000256" key="5">
    <source>
        <dbReference type="ARBA" id="ARBA00022614"/>
    </source>
</evidence>
<dbReference type="InterPro" id="IPR032675">
    <property type="entry name" value="LRR_dom_sf"/>
</dbReference>
<dbReference type="SUPFAM" id="SSF52058">
    <property type="entry name" value="L domain-like"/>
    <property type="match status" value="1"/>
</dbReference>
<keyword evidence="9" id="KW-0611">Plant defense</keyword>
<dbReference type="InterPro" id="IPR002182">
    <property type="entry name" value="NB-ARC"/>
</dbReference>
<keyword evidence="6" id="KW-0381">Hypersensitive response</keyword>
<dbReference type="GO" id="GO:0005524">
    <property type="term" value="F:ATP binding"/>
    <property type="evidence" value="ECO:0007669"/>
    <property type="project" value="UniProtKB-KW"/>
</dbReference>
<dbReference type="Gramene" id="OE9A014016T2">
    <property type="protein sequence ID" value="OE9A014016C2"/>
    <property type="gene ID" value="OE9A014016"/>
</dbReference>
<evidence type="ECO:0000259" key="11">
    <source>
        <dbReference type="Pfam" id="PF00931"/>
    </source>
</evidence>
<reference evidence="13 14" key="1">
    <citation type="submission" date="2019-12" db="EMBL/GenBank/DDBJ databases">
        <authorList>
            <person name="Alioto T."/>
            <person name="Alioto T."/>
            <person name="Gomez Garrido J."/>
        </authorList>
    </citation>
    <scope>NUCLEOTIDE SEQUENCE [LARGE SCALE GENOMIC DNA]</scope>
</reference>
<evidence type="ECO:0000256" key="7">
    <source>
        <dbReference type="ARBA" id="ARBA00022737"/>
    </source>
</evidence>
<evidence type="ECO:0000256" key="3">
    <source>
        <dbReference type="ARBA" id="ARBA00008894"/>
    </source>
</evidence>
<dbReference type="FunFam" id="3.40.50.300:FF:001091">
    <property type="entry name" value="Probable disease resistance protein At1g61300"/>
    <property type="match status" value="1"/>
</dbReference>
<dbReference type="InterPro" id="IPR027417">
    <property type="entry name" value="P-loop_NTPase"/>
</dbReference>
<dbReference type="SUPFAM" id="SSF52540">
    <property type="entry name" value="P-loop containing nucleoside triphosphate hydrolases"/>
    <property type="match status" value="1"/>
</dbReference>
<evidence type="ECO:0000256" key="4">
    <source>
        <dbReference type="ARBA" id="ARBA00022490"/>
    </source>
</evidence>
<evidence type="ECO:0000259" key="12">
    <source>
        <dbReference type="Pfam" id="PF23559"/>
    </source>
</evidence>
<dbReference type="Gene3D" id="3.80.10.10">
    <property type="entry name" value="Ribonuclease Inhibitor"/>
    <property type="match status" value="1"/>
</dbReference>
<accession>A0A8S0PPG8</accession>
<organism evidence="13 14">
    <name type="scientific">Olea europaea subsp. europaea</name>
    <dbReference type="NCBI Taxonomy" id="158383"/>
    <lineage>
        <taxon>Eukaryota</taxon>
        <taxon>Viridiplantae</taxon>
        <taxon>Streptophyta</taxon>
        <taxon>Embryophyta</taxon>
        <taxon>Tracheophyta</taxon>
        <taxon>Spermatophyta</taxon>
        <taxon>Magnoliopsida</taxon>
        <taxon>eudicotyledons</taxon>
        <taxon>Gunneridae</taxon>
        <taxon>Pentapetalae</taxon>
        <taxon>asterids</taxon>
        <taxon>lamiids</taxon>
        <taxon>Lamiales</taxon>
        <taxon>Oleaceae</taxon>
        <taxon>Oleeae</taxon>
        <taxon>Olea</taxon>
    </lineage>
</organism>
<dbReference type="InterPro" id="IPR042197">
    <property type="entry name" value="Apaf_helical"/>
</dbReference>
<keyword evidence="10" id="KW-0067">ATP-binding</keyword>
<evidence type="ECO:0000256" key="1">
    <source>
        <dbReference type="ARBA" id="ARBA00002074"/>
    </source>
</evidence>
<dbReference type="Gene3D" id="3.40.50.300">
    <property type="entry name" value="P-loop containing nucleotide triphosphate hydrolases"/>
    <property type="match status" value="1"/>
</dbReference>
<comment type="function">
    <text evidence="1">Confers resistance to late blight (Phytophthora infestans) races carrying the avirulence gene Avr1. Resistance proteins guard the plant against pathogens that contain an appropriate avirulence protein via an indirect interaction with this avirulence protein. That triggers a defense system including the hypersensitive response, which restricts the pathogen growth.</text>
</comment>
<comment type="similarity">
    <text evidence="3">Belongs to the disease resistance NB-LRR family.</text>
</comment>
<dbReference type="Proteomes" id="UP000594638">
    <property type="component" value="Unassembled WGS sequence"/>
</dbReference>
<dbReference type="GO" id="GO:0005737">
    <property type="term" value="C:cytoplasm"/>
    <property type="evidence" value="ECO:0007669"/>
    <property type="project" value="UniProtKB-SubCell"/>
</dbReference>
<dbReference type="GO" id="GO:0043531">
    <property type="term" value="F:ADP binding"/>
    <property type="evidence" value="ECO:0007669"/>
    <property type="project" value="InterPro"/>
</dbReference>
<dbReference type="Gene3D" id="1.10.8.430">
    <property type="entry name" value="Helical domain of apoptotic protease-activating factors"/>
    <property type="match status" value="1"/>
</dbReference>
<evidence type="ECO:0000313" key="13">
    <source>
        <dbReference type="EMBL" id="CAA2953998.1"/>
    </source>
</evidence>
<keyword evidence="7" id="KW-0677">Repeat</keyword>
<gene>
    <name evidence="13" type="ORF">OLEA9_A014016</name>
</gene>
<dbReference type="EMBL" id="CACTIH010000104">
    <property type="protein sequence ID" value="CAA2953998.1"/>
    <property type="molecule type" value="Genomic_DNA"/>
</dbReference>
<dbReference type="Pfam" id="PF00931">
    <property type="entry name" value="NB-ARC"/>
    <property type="match status" value="1"/>
</dbReference>
<keyword evidence="5" id="KW-0433">Leucine-rich repeat</keyword>
<dbReference type="GO" id="GO:0009626">
    <property type="term" value="P:plant-type hypersensitive response"/>
    <property type="evidence" value="ECO:0007669"/>
    <property type="project" value="UniProtKB-KW"/>
</dbReference>
<dbReference type="FunFam" id="1.10.10.10:FF:000322">
    <property type="entry name" value="Probable disease resistance protein At1g63360"/>
    <property type="match status" value="1"/>
</dbReference>
<evidence type="ECO:0000256" key="8">
    <source>
        <dbReference type="ARBA" id="ARBA00022741"/>
    </source>
</evidence>
<dbReference type="PRINTS" id="PR00364">
    <property type="entry name" value="DISEASERSIST"/>
</dbReference>
<comment type="subcellular location">
    <subcellularLocation>
        <location evidence="2">Cytoplasm</location>
    </subcellularLocation>
</comment>
<comment type="caution">
    <text evidence="13">The sequence shown here is derived from an EMBL/GenBank/DDBJ whole genome shotgun (WGS) entry which is preliminary data.</text>
</comment>
<dbReference type="PANTHER" id="PTHR23155:SF1152">
    <property type="entry name" value="AAA+ ATPASE DOMAIN-CONTAINING PROTEIN"/>
    <property type="match status" value="1"/>
</dbReference>
<evidence type="ECO:0000256" key="6">
    <source>
        <dbReference type="ARBA" id="ARBA00022667"/>
    </source>
</evidence>
<dbReference type="InterPro" id="IPR044974">
    <property type="entry name" value="Disease_R_plants"/>
</dbReference>
<dbReference type="InterPro" id="IPR036388">
    <property type="entry name" value="WH-like_DNA-bd_sf"/>
</dbReference>
<dbReference type="AlphaFoldDB" id="A0A8S0PPG8"/>
<keyword evidence="8" id="KW-0547">Nucleotide-binding</keyword>
<evidence type="ECO:0000313" key="14">
    <source>
        <dbReference type="Proteomes" id="UP000594638"/>
    </source>
</evidence>
<evidence type="ECO:0000256" key="9">
    <source>
        <dbReference type="ARBA" id="ARBA00022821"/>
    </source>
</evidence>
<dbReference type="Gene3D" id="1.10.10.10">
    <property type="entry name" value="Winged helix-like DNA-binding domain superfamily/Winged helix DNA-binding domain"/>
    <property type="match status" value="1"/>
</dbReference>
<proteinExistence type="inferred from homology"/>
<feature type="domain" description="Disease resistance protein winged helix" evidence="12">
    <location>
        <begin position="552"/>
        <end position="621"/>
    </location>
</feature>
<feature type="domain" description="NB-ARC" evidence="11">
    <location>
        <begin position="298"/>
        <end position="468"/>
    </location>
</feature>
<sequence length="960" mass="111396">MMNFSNSISLRAKTKNLSIENLSRLVKNPGLLSHLQDLKLDGEEKNLRFQWLGPHFLTFLKYATEVLQCLDRRDFIAFNMHDLCDLHDLLKYLDDSAYCILYGEIFSRLDKEHCKKFLEIIFTFMPELNKFFTIQTPISNNSNVNEHWEIFIDFLFESIRELLSCQKDSTVLVSNRVKILQQGLNFLLTFLVYPIPSDAEEQKKSIFTEIEAVFNEAGLFLHSFFFTTDLVTSTKMDLAISVLLERIEVVLVKMKYYSIAVSSEVGIGSLQVAESPSHVSSSQDNSSPMAEEIVVGLEDMTTQIVNKLVGGPKRRQIISIVGMGGLGKTTSAKKIYDHSNVAYYFDKLSWCVVSQSYNKRKLLIDILSSFSDVDKEEMLKMKDEDLAEVLYKNLKGRRYLVVMDDLWDKEAWEDLKRLFPEDTNGSRVLFTSRLKNVASKISQVIIEPPLLSPGDSWNLLEQKVFKKECCPRELQDIGKQIAANCKGLPLLVVLIAGILSKMEKNESLWRQVAESLRCHIFQKADDYIPTLKLSYIHLPNHLKPCFLYLIAFQEEEEIPVRKLLLLWIAEGLIEKKEHESLEHVAEEYLMELIDRSLLQVVKRRSNNRVKACNLHDLVLDMCQKIYVEEEMFPFQQPLLISESLRRLFMDRYHHHHLPGAFSISVNLEKNRILDSWKCGNSRLGIKIMPDLRYLSSLTLEPSVGKLHNLEYLRLKSVSEVPSYLLSMPKLIHLYVNNKYHISRFTKDCDGSQINCLQTLRYVRISDPKDEAILRCSPNLRTLKCETSVNHFPDLNFLSKLESLSVLTYGKRKFKGDYSVFKFPMNIKKLTLLYMSLSLEIMSLIGTLPNLEILKLECTSFEGKIWDTKDDEFQKLKYLELYYVYLEDWNSSEDHFPILERLVLKNCNVLKAIPFEFGKISTLQEIVVYYCRKNAETSALKIHQEQRDYGNEDFEVHIKSF</sequence>
<dbReference type="PANTHER" id="PTHR23155">
    <property type="entry name" value="DISEASE RESISTANCE PROTEIN RP"/>
    <property type="match status" value="1"/>
</dbReference>
<dbReference type="InterPro" id="IPR058922">
    <property type="entry name" value="WHD_DRP"/>
</dbReference>
<name>A0A8S0PPG8_OLEEU</name>
<keyword evidence="4" id="KW-0963">Cytoplasm</keyword>
<evidence type="ECO:0000256" key="2">
    <source>
        <dbReference type="ARBA" id="ARBA00004496"/>
    </source>
</evidence>
<evidence type="ECO:0000256" key="10">
    <source>
        <dbReference type="ARBA" id="ARBA00022840"/>
    </source>
</evidence>
<keyword evidence="14" id="KW-1185">Reference proteome</keyword>
<dbReference type="GO" id="GO:0051607">
    <property type="term" value="P:defense response to virus"/>
    <property type="evidence" value="ECO:0007669"/>
    <property type="project" value="UniProtKB-ARBA"/>
</dbReference>
<dbReference type="OrthoDB" id="1478287at2759"/>
<protein>
    <submittedName>
        <fullName evidence="13">Late blight resistance homolog R1A-10</fullName>
    </submittedName>
</protein>
<dbReference type="Pfam" id="PF23559">
    <property type="entry name" value="WHD_DRP"/>
    <property type="match status" value="1"/>
</dbReference>